<evidence type="ECO:0000256" key="1">
    <source>
        <dbReference type="SAM" id="MobiDB-lite"/>
    </source>
</evidence>
<feature type="compositionally biased region" description="Low complexity" evidence="1">
    <location>
        <begin position="146"/>
        <end position="156"/>
    </location>
</feature>
<gene>
    <name evidence="2" type="ORF">BCR43DRAFT_246213</name>
</gene>
<dbReference type="InParanoid" id="A0A1X2HF93"/>
<dbReference type="AlphaFoldDB" id="A0A1X2HF93"/>
<feature type="compositionally biased region" description="Acidic residues" evidence="1">
    <location>
        <begin position="223"/>
        <end position="233"/>
    </location>
</feature>
<feature type="region of interest" description="Disordered" evidence="1">
    <location>
        <begin position="84"/>
        <end position="233"/>
    </location>
</feature>
<evidence type="ECO:0000313" key="3">
    <source>
        <dbReference type="Proteomes" id="UP000242180"/>
    </source>
</evidence>
<sequence>MTVTMRTMVITMEAMRAMIRASTVMIQWFGLPLPQPVLTIEWTWTPSPGRRQLKSKSTNPTIAAGLAAPEGQDTSSTTIAQEQREVATAAPTSETVVEPRNESLETASPQPALGVPVSSSGMKSEEEGEVMSAKSTSPRPAPPPSSQQEQQKQPAPVATPTDAANESLGDARRPVSETVVPVAPVPQSATDDHSPPNQPLPHEQTTDLTGPNEGPRTAAEGSVLEDGEIEDST</sequence>
<protein>
    <submittedName>
        <fullName evidence="2">Uncharacterized protein</fullName>
    </submittedName>
</protein>
<proteinExistence type="predicted"/>
<accession>A0A1X2HF93</accession>
<comment type="caution">
    <text evidence="2">The sequence shown here is derived from an EMBL/GenBank/DDBJ whole genome shotgun (WGS) entry which is preliminary data.</text>
</comment>
<dbReference type="Proteomes" id="UP000242180">
    <property type="component" value="Unassembled WGS sequence"/>
</dbReference>
<keyword evidence="3" id="KW-1185">Reference proteome</keyword>
<dbReference type="EMBL" id="MCGN01000004">
    <property type="protein sequence ID" value="ORY97624.1"/>
    <property type="molecule type" value="Genomic_DNA"/>
</dbReference>
<evidence type="ECO:0000313" key="2">
    <source>
        <dbReference type="EMBL" id="ORY97624.1"/>
    </source>
</evidence>
<organism evidence="2 3">
    <name type="scientific">Syncephalastrum racemosum</name>
    <name type="common">Filamentous fungus</name>
    <dbReference type="NCBI Taxonomy" id="13706"/>
    <lineage>
        <taxon>Eukaryota</taxon>
        <taxon>Fungi</taxon>
        <taxon>Fungi incertae sedis</taxon>
        <taxon>Mucoromycota</taxon>
        <taxon>Mucoromycotina</taxon>
        <taxon>Mucoromycetes</taxon>
        <taxon>Mucorales</taxon>
        <taxon>Syncephalastraceae</taxon>
        <taxon>Syncephalastrum</taxon>
    </lineage>
</organism>
<reference evidence="2 3" key="1">
    <citation type="submission" date="2016-07" db="EMBL/GenBank/DDBJ databases">
        <title>Pervasive Adenine N6-methylation of Active Genes in Fungi.</title>
        <authorList>
            <consortium name="DOE Joint Genome Institute"/>
            <person name="Mondo S.J."/>
            <person name="Dannebaum R.O."/>
            <person name="Kuo R.C."/>
            <person name="Labutti K."/>
            <person name="Haridas S."/>
            <person name="Kuo A."/>
            <person name="Salamov A."/>
            <person name="Ahrendt S.R."/>
            <person name="Lipzen A."/>
            <person name="Sullivan W."/>
            <person name="Andreopoulos W.B."/>
            <person name="Clum A."/>
            <person name="Lindquist E."/>
            <person name="Daum C."/>
            <person name="Ramamoorthy G.K."/>
            <person name="Gryganskyi A."/>
            <person name="Culley D."/>
            <person name="Magnuson J.K."/>
            <person name="James T.Y."/>
            <person name="O'Malley M.A."/>
            <person name="Stajich J.E."/>
            <person name="Spatafora J.W."/>
            <person name="Visel A."/>
            <person name="Grigoriev I.V."/>
        </authorList>
    </citation>
    <scope>NUCLEOTIDE SEQUENCE [LARGE SCALE GENOMIC DNA]</scope>
    <source>
        <strain evidence="2 3">NRRL 2496</strain>
    </source>
</reference>
<name>A0A1X2HF93_SYNRA</name>